<gene>
    <name evidence="1" type="ORF">BofuT4_uP117030.1</name>
</gene>
<reference evidence="2" key="1">
    <citation type="journal article" date="2011" name="PLoS Genet.">
        <title>Genomic analysis of the necrotrophic fungal pathogens Sclerotinia sclerotiorum and Botrytis cinerea.</title>
        <authorList>
            <person name="Amselem J."/>
            <person name="Cuomo C.A."/>
            <person name="van Kan J.A."/>
            <person name="Viaud M."/>
            <person name="Benito E.P."/>
            <person name="Couloux A."/>
            <person name="Coutinho P.M."/>
            <person name="de Vries R.P."/>
            <person name="Dyer P.S."/>
            <person name="Fillinger S."/>
            <person name="Fournier E."/>
            <person name="Gout L."/>
            <person name="Hahn M."/>
            <person name="Kohn L."/>
            <person name="Lapalu N."/>
            <person name="Plummer K.M."/>
            <person name="Pradier J.M."/>
            <person name="Quevillon E."/>
            <person name="Sharon A."/>
            <person name="Simon A."/>
            <person name="ten Have A."/>
            <person name="Tudzynski B."/>
            <person name="Tudzynski P."/>
            <person name="Wincker P."/>
            <person name="Andrew M."/>
            <person name="Anthouard V."/>
            <person name="Beever R.E."/>
            <person name="Beffa R."/>
            <person name="Benoit I."/>
            <person name="Bouzid O."/>
            <person name="Brault B."/>
            <person name="Chen Z."/>
            <person name="Choquer M."/>
            <person name="Collemare J."/>
            <person name="Cotton P."/>
            <person name="Danchin E.G."/>
            <person name="Da Silva C."/>
            <person name="Gautier A."/>
            <person name="Giraud C."/>
            <person name="Giraud T."/>
            <person name="Gonzalez C."/>
            <person name="Grossetete S."/>
            <person name="Guldener U."/>
            <person name="Henrissat B."/>
            <person name="Howlett B.J."/>
            <person name="Kodira C."/>
            <person name="Kretschmer M."/>
            <person name="Lappartient A."/>
            <person name="Leroch M."/>
            <person name="Levis C."/>
            <person name="Mauceli E."/>
            <person name="Neuveglise C."/>
            <person name="Oeser B."/>
            <person name="Pearson M."/>
            <person name="Poulain J."/>
            <person name="Poussereau N."/>
            <person name="Quesneville H."/>
            <person name="Rascle C."/>
            <person name="Schumacher J."/>
            <person name="Segurens B."/>
            <person name="Sexton A."/>
            <person name="Silva E."/>
            <person name="Sirven C."/>
            <person name="Soanes D.M."/>
            <person name="Talbot N.J."/>
            <person name="Templeton M."/>
            <person name="Yandava C."/>
            <person name="Yarden O."/>
            <person name="Zeng Q."/>
            <person name="Rollins J.A."/>
            <person name="Lebrun M.H."/>
            <person name="Dickman M."/>
        </authorList>
    </citation>
    <scope>NUCLEOTIDE SEQUENCE [LARGE SCALE GENOMIC DNA]</scope>
    <source>
        <strain evidence="2">T4</strain>
    </source>
</reference>
<protein>
    <submittedName>
        <fullName evidence="1">Uncharacterized protein</fullName>
    </submittedName>
</protein>
<evidence type="ECO:0000313" key="2">
    <source>
        <dbReference type="Proteomes" id="UP000008177"/>
    </source>
</evidence>
<proteinExistence type="predicted"/>
<organism evidence="1 2">
    <name type="scientific">Botryotinia fuckeliana (strain T4)</name>
    <name type="common">Noble rot fungus</name>
    <name type="synonym">Botrytis cinerea</name>
    <dbReference type="NCBI Taxonomy" id="999810"/>
    <lineage>
        <taxon>Eukaryota</taxon>
        <taxon>Fungi</taxon>
        <taxon>Dikarya</taxon>
        <taxon>Ascomycota</taxon>
        <taxon>Pezizomycotina</taxon>
        <taxon>Leotiomycetes</taxon>
        <taxon>Helotiales</taxon>
        <taxon>Sclerotiniaceae</taxon>
        <taxon>Botrytis</taxon>
    </lineage>
</organism>
<accession>G2Y0I8</accession>
<dbReference type="AlphaFoldDB" id="G2Y0I8"/>
<name>G2Y0I8_BOTF4</name>
<sequence>MTISHLLVDTNLKTSLPRFNLTSESGGIAEHPLAFHILVPVDVGERSFTSAQTLQNNLAE</sequence>
<dbReference type="Proteomes" id="UP000008177">
    <property type="component" value="Unplaced contigs"/>
</dbReference>
<dbReference type="HOGENOM" id="CLU_2941434_0_0_1"/>
<evidence type="ECO:0000313" key="1">
    <source>
        <dbReference type="EMBL" id="CCD46153.1"/>
    </source>
</evidence>
<dbReference type="InParanoid" id="G2Y0I8"/>
<dbReference type="EMBL" id="FQ790281">
    <property type="protein sequence ID" value="CCD46153.1"/>
    <property type="molecule type" value="Genomic_DNA"/>
</dbReference>